<dbReference type="Gene3D" id="1.25.40.390">
    <property type="match status" value="1"/>
</dbReference>
<evidence type="ECO:0000256" key="5">
    <source>
        <dbReference type="ARBA" id="ARBA00023237"/>
    </source>
</evidence>
<dbReference type="InterPro" id="IPR033985">
    <property type="entry name" value="SusD-like_N"/>
</dbReference>
<evidence type="ECO:0000313" key="9">
    <source>
        <dbReference type="Proteomes" id="UP000195975"/>
    </source>
</evidence>
<gene>
    <name evidence="8" type="ORF">B5F96_01310</name>
</gene>
<dbReference type="EMBL" id="NFIJ01000001">
    <property type="protein sequence ID" value="OUO07335.1"/>
    <property type="molecule type" value="Genomic_DNA"/>
</dbReference>
<dbReference type="RefSeq" id="WP_021862386.1">
    <property type="nucleotide sequence ID" value="NZ_CAJLBM010000001.1"/>
</dbReference>
<sequence length="533" mass="61412">MKKIFLTSIIFSLLFSCDILHEDPKTVLPPDGYYDTKTGMETLVNACYARLRSFTASTTNLLQLTEQGTDIFEAGVDGDVNFDTYSISLTAGQITSVWENCYIGINACNNVMHYIGAVSDMSDSEKKIREAEARFLRAYMYYHLIMQFGDVHLSLEPTVGVQTEANRTPVAQILDEAIYPDLRFAVEYLPTSQSDYGRIDQFGAKFFLSYVLLSDERSSTSEFEEAAALATNVITDSQYTLLEERSQVFDQENDMNKEIIWSLQFSEDESLRESGNETHLYFAPKYDVNIPGMVRAIKYGRPYSRFKPTQFALDLYDEAIDSRYQAYWRDTWYAIIDAENIAIGDTAFYLPKKMWNKDQIDSKKYMVFNPEFSESLGSAYSKVNNRVYVQMRKFDDTKRLTINETKGTRDWVCFRTAEAYLLAGEAYYRAGDIDNALKYINTLRRNCAIEGKEKEMEISASDLSVDFILDERARELCGEGKRWYDLKRLGRLVERASKYNSKAANMQTYHLLRPIPQSQIDRCSNVYQQNPGW</sequence>
<keyword evidence="5" id="KW-0998">Cell outer membrane</keyword>
<feature type="domain" description="SusD-like N-terminal" evidence="7">
    <location>
        <begin position="84"/>
        <end position="193"/>
    </location>
</feature>
<evidence type="ECO:0000313" key="8">
    <source>
        <dbReference type="EMBL" id="OUO07335.1"/>
    </source>
</evidence>
<comment type="similarity">
    <text evidence="2">Belongs to the SusD family.</text>
</comment>
<name>A0A9Q5SUA2_9BACT</name>
<dbReference type="GO" id="GO:0009279">
    <property type="term" value="C:cell outer membrane"/>
    <property type="evidence" value="ECO:0007669"/>
    <property type="project" value="UniProtKB-SubCell"/>
</dbReference>
<dbReference type="AlphaFoldDB" id="A0A9Q5SUA2"/>
<accession>A0A9Q5SUA2</accession>
<keyword evidence="3" id="KW-0732">Signal</keyword>
<evidence type="ECO:0000256" key="3">
    <source>
        <dbReference type="ARBA" id="ARBA00022729"/>
    </source>
</evidence>
<organism evidence="8 9">
    <name type="scientific">Parabacteroides johnsonii</name>
    <dbReference type="NCBI Taxonomy" id="387661"/>
    <lineage>
        <taxon>Bacteria</taxon>
        <taxon>Pseudomonadati</taxon>
        <taxon>Bacteroidota</taxon>
        <taxon>Bacteroidia</taxon>
        <taxon>Bacteroidales</taxon>
        <taxon>Tannerellaceae</taxon>
        <taxon>Parabacteroides</taxon>
    </lineage>
</organism>
<evidence type="ECO:0000256" key="1">
    <source>
        <dbReference type="ARBA" id="ARBA00004442"/>
    </source>
</evidence>
<dbReference type="InterPro" id="IPR011990">
    <property type="entry name" value="TPR-like_helical_dom_sf"/>
</dbReference>
<dbReference type="PROSITE" id="PS51257">
    <property type="entry name" value="PROKAR_LIPOPROTEIN"/>
    <property type="match status" value="1"/>
</dbReference>
<dbReference type="InterPro" id="IPR012944">
    <property type="entry name" value="SusD_RagB_dom"/>
</dbReference>
<evidence type="ECO:0000259" key="6">
    <source>
        <dbReference type="Pfam" id="PF07980"/>
    </source>
</evidence>
<dbReference type="Pfam" id="PF07980">
    <property type="entry name" value="SusD_RagB"/>
    <property type="match status" value="1"/>
</dbReference>
<evidence type="ECO:0000256" key="4">
    <source>
        <dbReference type="ARBA" id="ARBA00023136"/>
    </source>
</evidence>
<dbReference type="Proteomes" id="UP000195975">
    <property type="component" value="Unassembled WGS sequence"/>
</dbReference>
<keyword evidence="4" id="KW-0472">Membrane</keyword>
<evidence type="ECO:0000259" key="7">
    <source>
        <dbReference type="Pfam" id="PF14322"/>
    </source>
</evidence>
<dbReference type="Pfam" id="PF14322">
    <property type="entry name" value="SusD-like_3"/>
    <property type="match status" value="1"/>
</dbReference>
<proteinExistence type="inferred from homology"/>
<reference evidence="9" key="1">
    <citation type="submission" date="2017-04" db="EMBL/GenBank/DDBJ databases">
        <title>Function of individual gut microbiota members based on whole genome sequencing of pure cultures obtained from chicken caecum.</title>
        <authorList>
            <person name="Medvecky M."/>
            <person name="Cejkova D."/>
            <person name="Polansky O."/>
            <person name="Karasova D."/>
            <person name="Kubasova T."/>
            <person name="Cizek A."/>
            <person name="Rychlik I."/>
        </authorList>
    </citation>
    <scope>NUCLEOTIDE SEQUENCE [LARGE SCALE GENOMIC DNA]</scope>
    <source>
        <strain evidence="9">An42</strain>
    </source>
</reference>
<comment type="subcellular location">
    <subcellularLocation>
        <location evidence="1">Cell outer membrane</location>
    </subcellularLocation>
</comment>
<comment type="caution">
    <text evidence="8">The sequence shown here is derived from an EMBL/GenBank/DDBJ whole genome shotgun (WGS) entry which is preliminary data.</text>
</comment>
<feature type="domain" description="RagB/SusD" evidence="6">
    <location>
        <begin position="257"/>
        <end position="533"/>
    </location>
</feature>
<evidence type="ECO:0000256" key="2">
    <source>
        <dbReference type="ARBA" id="ARBA00006275"/>
    </source>
</evidence>
<protein>
    <submittedName>
        <fullName evidence="8">RagB/SusD family nutrient uptake outer membrane protein</fullName>
    </submittedName>
</protein>
<dbReference type="SUPFAM" id="SSF48452">
    <property type="entry name" value="TPR-like"/>
    <property type="match status" value="1"/>
</dbReference>